<evidence type="ECO:0008006" key="4">
    <source>
        <dbReference type="Google" id="ProtNLM"/>
    </source>
</evidence>
<dbReference type="InterPro" id="IPR043128">
    <property type="entry name" value="Rev_trsase/Diguanyl_cyclase"/>
</dbReference>
<accession>A0A6G1F3F3</accession>
<feature type="compositionally biased region" description="Basic and acidic residues" evidence="1">
    <location>
        <begin position="99"/>
        <end position="121"/>
    </location>
</feature>
<proteinExistence type="predicted"/>
<dbReference type="OrthoDB" id="415724at2759"/>
<dbReference type="SUPFAM" id="SSF56672">
    <property type="entry name" value="DNA/RNA polymerases"/>
    <property type="match status" value="1"/>
</dbReference>
<evidence type="ECO:0000313" key="2">
    <source>
        <dbReference type="EMBL" id="KAF0931411.1"/>
    </source>
</evidence>
<evidence type="ECO:0000256" key="1">
    <source>
        <dbReference type="SAM" id="MobiDB-lite"/>
    </source>
</evidence>
<comment type="caution">
    <text evidence="2">The sequence shown here is derived from an EMBL/GenBank/DDBJ whole genome shotgun (WGS) entry which is preliminary data.</text>
</comment>
<dbReference type="EMBL" id="SPHZ02000001">
    <property type="protein sequence ID" value="KAF0931411.1"/>
    <property type="molecule type" value="Genomic_DNA"/>
</dbReference>
<gene>
    <name evidence="2" type="ORF">E2562_004542</name>
</gene>
<protein>
    <recommendedName>
        <fullName evidence="4">Reverse transcriptase/retrotransposon-derived protein RNase H-like domain-containing protein</fullName>
    </recommendedName>
</protein>
<dbReference type="InterPro" id="IPR043502">
    <property type="entry name" value="DNA/RNA_pol_sf"/>
</dbReference>
<keyword evidence="3" id="KW-1185">Reference proteome</keyword>
<evidence type="ECO:0000313" key="3">
    <source>
        <dbReference type="Proteomes" id="UP000479710"/>
    </source>
</evidence>
<name>A0A6G1F3F3_9ORYZ</name>
<dbReference type="PANTHER" id="PTHR45643:SF7">
    <property type="entry name" value="RNA-DIRECTED DNA POLYMERASE"/>
    <property type="match status" value="1"/>
</dbReference>
<dbReference type="PANTHER" id="PTHR45643">
    <property type="entry name" value="REVERSE TRANSCRIPTASE"/>
    <property type="match status" value="1"/>
</dbReference>
<dbReference type="Gene3D" id="3.30.70.270">
    <property type="match status" value="1"/>
</dbReference>
<dbReference type="Proteomes" id="UP000479710">
    <property type="component" value="Unassembled WGS sequence"/>
</dbReference>
<reference evidence="2 3" key="1">
    <citation type="submission" date="2019-11" db="EMBL/GenBank/DDBJ databases">
        <title>Whole genome sequence of Oryza granulata.</title>
        <authorList>
            <person name="Li W."/>
        </authorList>
    </citation>
    <scope>NUCLEOTIDE SEQUENCE [LARGE SCALE GENOMIC DNA]</scope>
    <source>
        <strain evidence="3">cv. Menghai</strain>
        <tissue evidence="2">Leaf</tissue>
    </source>
</reference>
<organism evidence="2 3">
    <name type="scientific">Oryza meyeriana var. granulata</name>
    <dbReference type="NCBI Taxonomy" id="110450"/>
    <lineage>
        <taxon>Eukaryota</taxon>
        <taxon>Viridiplantae</taxon>
        <taxon>Streptophyta</taxon>
        <taxon>Embryophyta</taxon>
        <taxon>Tracheophyta</taxon>
        <taxon>Spermatophyta</taxon>
        <taxon>Magnoliopsida</taxon>
        <taxon>Liliopsida</taxon>
        <taxon>Poales</taxon>
        <taxon>Poaceae</taxon>
        <taxon>BOP clade</taxon>
        <taxon>Oryzoideae</taxon>
        <taxon>Oryzeae</taxon>
        <taxon>Oryzinae</taxon>
        <taxon>Oryza</taxon>
        <taxon>Oryza meyeriana</taxon>
    </lineage>
</organism>
<sequence length="121" mass="13773">MRQCEEAAADGAREEREEAAVRRQRRWWLRGDARRRSKCAFGVTSVSYLGHIISEAGVAMDPAKVQAIHDWPVPRSARAVRGFLGLAGYYRKRRRARDVRRNAERAERAHDDALGAITARD</sequence>
<feature type="region of interest" description="Disordered" evidence="1">
    <location>
        <begin position="96"/>
        <end position="121"/>
    </location>
</feature>
<dbReference type="AlphaFoldDB" id="A0A6G1F3F3"/>